<evidence type="ECO:0000313" key="6">
    <source>
        <dbReference type="Ensembl" id="ENSSGRP00000111609.1"/>
    </source>
</evidence>
<dbReference type="SUPFAM" id="SSF48371">
    <property type="entry name" value="ARM repeat"/>
    <property type="match status" value="1"/>
</dbReference>
<dbReference type="Gene3D" id="1.25.10.10">
    <property type="entry name" value="Leucine-rich Repeat Variant"/>
    <property type="match status" value="2"/>
</dbReference>
<dbReference type="Pfam" id="PF18773">
    <property type="entry name" value="Importin_rep"/>
    <property type="match status" value="1"/>
</dbReference>
<dbReference type="AlphaFoldDB" id="A0A672TD51"/>
<keyword evidence="5" id="KW-0539">Nucleus</keyword>
<dbReference type="InterPro" id="IPR011989">
    <property type="entry name" value="ARM-like"/>
</dbReference>
<name>A0A672TD51_SINGR</name>
<dbReference type="InterPro" id="IPR040709">
    <property type="entry name" value="Importin_rep_1"/>
</dbReference>
<reference evidence="6" key="1">
    <citation type="submission" date="2025-08" db="UniProtKB">
        <authorList>
            <consortium name="Ensembl"/>
        </authorList>
    </citation>
    <scope>IDENTIFICATION</scope>
</reference>
<dbReference type="Ensembl" id="ENSSGRT00000118547.1">
    <property type="protein sequence ID" value="ENSSGRP00000111609.1"/>
    <property type="gene ID" value="ENSSGRG00000054790.1"/>
</dbReference>
<protein>
    <submittedName>
        <fullName evidence="6">Importin 13</fullName>
    </submittedName>
</protein>
<evidence type="ECO:0000256" key="1">
    <source>
        <dbReference type="ARBA" id="ARBA00004123"/>
    </source>
</evidence>
<evidence type="ECO:0000256" key="5">
    <source>
        <dbReference type="ARBA" id="ARBA00023242"/>
    </source>
</evidence>
<dbReference type="GO" id="GO:0005737">
    <property type="term" value="C:cytoplasm"/>
    <property type="evidence" value="ECO:0007669"/>
    <property type="project" value="TreeGrafter"/>
</dbReference>
<comment type="subcellular location">
    <subcellularLocation>
        <location evidence="1">Nucleus</location>
    </subcellularLocation>
</comment>
<accession>A0A672TD51</accession>
<dbReference type="Proteomes" id="UP000472262">
    <property type="component" value="Unassembled WGS sequence"/>
</dbReference>
<dbReference type="Pfam" id="PF18786">
    <property type="entry name" value="Importin_rep_2"/>
    <property type="match status" value="2"/>
</dbReference>
<evidence type="ECO:0000256" key="2">
    <source>
        <dbReference type="ARBA" id="ARBA00007991"/>
    </source>
</evidence>
<keyword evidence="4" id="KW-0653">Protein transport</keyword>
<dbReference type="InterPro" id="IPR040944">
    <property type="entry name" value="Importin_rep_2"/>
</dbReference>
<gene>
    <name evidence="6" type="primary">ipo13b</name>
</gene>
<proteinExistence type="inferred from homology"/>
<evidence type="ECO:0000256" key="3">
    <source>
        <dbReference type="ARBA" id="ARBA00022448"/>
    </source>
</evidence>
<dbReference type="InterPro" id="IPR057942">
    <property type="entry name" value="TPR_TNPO3_IPO13_3rd"/>
</dbReference>
<dbReference type="InterPro" id="IPR051345">
    <property type="entry name" value="Importin_beta-like_NTR"/>
</dbReference>
<dbReference type="GO" id="GO:0005634">
    <property type="term" value="C:nucleus"/>
    <property type="evidence" value="ECO:0007669"/>
    <property type="project" value="UniProtKB-SubCell"/>
</dbReference>
<dbReference type="Pfam" id="PF24140">
    <property type="entry name" value="TPR_TNPO3_IPO13_3rd"/>
    <property type="match status" value="1"/>
</dbReference>
<evidence type="ECO:0000313" key="7">
    <source>
        <dbReference type="Proteomes" id="UP000472262"/>
    </source>
</evidence>
<sequence length="513" mass="58053">METSHGICRIAVSLGENHSRALLEQVEHWQSFLALVNMIMFCTGIPGHYPVNETTSSLTLTFWYTLQDDIMSFEAEKQAIYLQVYRPVYFQLVDVLLHKAQFPTDEEYASWSSDEKEQFRIYRVDVSDTLMYVYEMLGAELLSNLYDKLGRVLTNTEPTTTWQHTEALLYGFQSIAETIDVNYSDVIPGLIGLIPRININNVQLADTVMFTIGALAEWLADHPVMLSSVLPLVLQALGNPDLSVSSVSTLKKICRECKYDLPPYAANIVAVSQEVLIKQIHKTSQCMWLMQALGFLLSALPVEEILRNLHSLITPYIQQLEKLAGETPNPSNKLAIIHILGLLSNLFTTLDITKPEEEPGENVVVVLQQVFALIQTVLSKWLNDSQVVEAVCAIFEKSVKTLLHDFAPMVSQLSEMLGQMYSTIPQSSRSLMDQFAEVLFCLNKHCFALLTVWLKEALRSPGFPSSRVSNEQKDTFSQQVLRERVNKRRVKDIVKEFTLVCRGLHGTEYAADY</sequence>
<dbReference type="PANTHER" id="PTHR12363">
    <property type="entry name" value="TRANSPORTIN 3 AND IMPORTIN 13"/>
    <property type="match status" value="1"/>
</dbReference>
<keyword evidence="3" id="KW-0813">Transport</keyword>
<keyword evidence="7" id="KW-1185">Reference proteome</keyword>
<organism evidence="6 7">
    <name type="scientific">Sinocyclocheilus grahami</name>
    <name type="common">Dianchi golden-line fish</name>
    <name type="synonym">Barbus grahami</name>
    <dbReference type="NCBI Taxonomy" id="75366"/>
    <lineage>
        <taxon>Eukaryota</taxon>
        <taxon>Metazoa</taxon>
        <taxon>Chordata</taxon>
        <taxon>Craniata</taxon>
        <taxon>Vertebrata</taxon>
        <taxon>Euteleostomi</taxon>
        <taxon>Actinopterygii</taxon>
        <taxon>Neopterygii</taxon>
        <taxon>Teleostei</taxon>
        <taxon>Ostariophysi</taxon>
        <taxon>Cypriniformes</taxon>
        <taxon>Cyprinidae</taxon>
        <taxon>Cyprininae</taxon>
        <taxon>Sinocyclocheilus</taxon>
    </lineage>
</organism>
<dbReference type="InterPro" id="IPR057941">
    <property type="entry name" value="TPR_TNPO3_IPO13_2nd"/>
</dbReference>
<dbReference type="Pfam" id="PF24138">
    <property type="entry name" value="TPR_TNPO3_IPO13_2nd"/>
    <property type="match status" value="1"/>
</dbReference>
<reference evidence="6" key="2">
    <citation type="submission" date="2025-09" db="UniProtKB">
        <authorList>
            <consortium name="Ensembl"/>
        </authorList>
    </citation>
    <scope>IDENTIFICATION</scope>
</reference>
<dbReference type="GO" id="GO:0006606">
    <property type="term" value="P:protein import into nucleus"/>
    <property type="evidence" value="ECO:0007669"/>
    <property type="project" value="TreeGrafter"/>
</dbReference>
<comment type="similarity">
    <text evidence="2">Belongs to the importin beta family.</text>
</comment>
<dbReference type="InterPro" id="IPR016024">
    <property type="entry name" value="ARM-type_fold"/>
</dbReference>
<dbReference type="PANTHER" id="PTHR12363:SF33">
    <property type="entry name" value="IMPORTIN-13"/>
    <property type="match status" value="1"/>
</dbReference>
<evidence type="ECO:0000256" key="4">
    <source>
        <dbReference type="ARBA" id="ARBA00022927"/>
    </source>
</evidence>